<gene>
    <name evidence="4" type="ORF">ACFSM5_00605</name>
</gene>
<comment type="caution">
    <text evidence="4">The sequence shown here is derived from an EMBL/GenBank/DDBJ whole genome shotgun (WGS) entry which is preliminary data.</text>
</comment>
<dbReference type="Proteomes" id="UP001597295">
    <property type="component" value="Unassembled WGS sequence"/>
</dbReference>
<dbReference type="PANTHER" id="PTHR33755:SF7">
    <property type="entry name" value="TOXIN MODULE OF TOXIN-ANTITOXIN SYSTEM RELE_STBE FAMILY"/>
    <property type="match status" value="1"/>
</dbReference>
<evidence type="ECO:0000313" key="5">
    <source>
        <dbReference type="Proteomes" id="UP001597295"/>
    </source>
</evidence>
<comment type="similarity">
    <text evidence="1">Belongs to the RelE toxin family.</text>
</comment>
<keyword evidence="3" id="KW-0812">Transmembrane</keyword>
<dbReference type="PANTHER" id="PTHR33755">
    <property type="entry name" value="TOXIN PARE1-RELATED"/>
    <property type="match status" value="1"/>
</dbReference>
<accession>A0ABW5DPC0</accession>
<organism evidence="4 5">
    <name type="scientific">Lacibacterium aquatile</name>
    <dbReference type="NCBI Taxonomy" id="1168082"/>
    <lineage>
        <taxon>Bacteria</taxon>
        <taxon>Pseudomonadati</taxon>
        <taxon>Pseudomonadota</taxon>
        <taxon>Alphaproteobacteria</taxon>
        <taxon>Rhodospirillales</taxon>
        <taxon>Rhodospirillaceae</taxon>
    </lineage>
</organism>
<proteinExistence type="inferred from homology"/>
<dbReference type="RefSeq" id="WP_379874025.1">
    <property type="nucleotide sequence ID" value="NZ_JBHUIP010000001.1"/>
</dbReference>
<dbReference type="Gene3D" id="3.30.2310.20">
    <property type="entry name" value="RelE-like"/>
    <property type="match status" value="1"/>
</dbReference>
<evidence type="ECO:0000256" key="3">
    <source>
        <dbReference type="SAM" id="Phobius"/>
    </source>
</evidence>
<keyword evidence="3" id="KW-1133">Transmembrane helix</keyword>
<feature type="transmembrane region" description="Helical" evidence="3">
    <location>
        <begin position="60"/>
        <end position="83"/>
    </location>
</feature>
<evidence type="ECO:0000256" key="2">
    <source>
        <dbReference type="ARBA" id="ARBA00022649"/>
    </source>
</evidence>
<dbReference type="Pfam" id="PF05016">
    <property type="entry name" value="ParE_toxin"/>
    <property type="match status" value="1"/>
</dbReference>
<protein>
    <submittedName>
        <fullName evidence="4">Type II toxin-antitoxin system RelE/ParE family toxin</fullName>
    </submittedName>
</protein>
<evidence type="ECO:0000313" key="4">
    <source>
        <dbReference type="EMBL" id="MFD2261366.1"/>
    </source>
</evidence>
<dbReference type="InterPro" id="IPR007712">
    <property type="entry name" value="RelE/ParE_toxin"/>
</dbReference>
<name>A0ABW5DPC0_9PROT</name>
<dbReference type="EMBL" id="JBHUIP010000001">
    <property type="protein sequence ID" value="MFD2261366.1"/>
    <property type="molecule type" value="Genomic_DNA"/>
</dbReference>
<keyword evidence="2" id="KW-1277">Toxin-antitoxin system</keyword>
<feature type="transmembrane region" description="Helical" evidence="3">
    <location>
        <begin position="26"/>
        <end position="48"/>
    </location>
</feature>
<sequence>MRVVWTGPAVKDIAAHSAYLNQVNPLAAQALAIALFTAGDSLAALPLRGRVGRLADTRELLAVSPYVIVYEVGVDAVTILRIWHGSLLA</sequence>
<keyword evidence="3" id="KW-0472">Membrane</keyword>
<dbReference type="InterPro" id="IPR035093">
    <property type="entry name" value="RelE/ParE_toxin_dom_sf"/>
</dbReference>
<reference evidence="5" key="1">
    <citation type="journal article" date="2019" name="Int. J. Syst. Evol. Microbiol.">
        <title>The Global Catalogue of Microorganisms (GCM) 10K type strain sequencing project: providing services to taxonomists for standard genome sequencing and annotation.</title>
        <authorList>
            <consortium name="The Broad Institute Genomics Platform"/>
            <consortium name="The Broad Institute Genome Sequencing Center for Infectious Disease"/>
            <person name="Wu L."/>
            <person name="Ma J."/>
        </authorList>
    </citation>
    <scope>NUCLEOTIDE SEQUENCE [LARGE SCALE GENOMIC DNA]</scope>
    <source>
        <strain evidence="5">CGMCC 1.19062</strain>
    </source>
</reference>
<dbReference type="InterPro" id="IPR051803">
    <property type="entry name" value="TA_system_RelE-like_toxin"/>
</dbReference>
<evidence type="ECO:0000256" key="1">
    <source>
        <dbReference type="ARBA" id="ARBA00006226"/>
    </source>
</evidence>
<keyword evidence="5" id="KW-1185">Reference proteome</keyword>